<dbReference type="Gene3D" id="2.30.110.10">
    <property type="entry name" value="Electron Transport, Fmn-binding Protein, Chain A"/>
    <property type="match status" value="1"/>
</dbReference>
<dbReference type="AlphaFoldDB" id="A0A8J3PKW3"/>
<name>A0A8J3PKW3_9ACTN</name>
<proteinExistence type="predicted"/>
<comment type="caution">
    <text evidence="2">The sequence shown here is derived from an EMBL/GenBank/DDBJ whole genome shotgun (WGS) entry which is preliminary data.</text>
</comment>
<dbReference type="Proteomes" id="UP000653674">
    <property type="component" value="Unassembled WGS sequence"/>
</dbReference>
<accession>A0A8J3PKW3</accession>
<dbReference type="RefSeq" id="WP_168072738.1">
    <property type="nucleotide sequence ID" value="NZ_BAAAQJ010000008.1"/>
</dbReference>
<dbReference type="EMBL" id="BONU01000003">
    <property type="protein sequence ID" value="GIG72303.1"/>
    <property type="molecule type" value="Genomic_DNA"/>
</dbReference>
<feature type="region of interest" description="Disordered" evidence="1">
    <location>
        <begin position="123"/>
        <end position="167"/>
    </location>
</feature>
<evidence type="ECO:0000256" key="1">
    <source>
        <dbReference type="SAM" id="MobiDB-lite"/>
    </source>
</evidence>
<feature type="compositionally biased region" description="Basic residues" evidence="1">
    <location>
        <begin position="152"/>
        <end position="167"/>
    </location>
</feature>
<evidence type="ECO:0000313" key="3">
    <source>
        <dbReference type="Proteomes" id="UP000653674"/>
    </source>
</evidence>
<sequence length="167" mass="17916">MERVPLVDEAMKKAAVVWLTVPDIGPAYPVWCVWIDGALYVVSGPGEQAAPGLAEATTACVTARGDHGGRIVTWRAAASRLTFGTDEWDTITPQVAAKRLNARGTTEEIVTRWAAGCVVSRLEPVGEPPEAGPTLPDASLAAPPPPTPAARPARRPFRLHRVRKRPR</sequence>
<evidence type="ECO:0000313" key="2">
    <source>
        <dbReference type="EMBL" id="GIG72303.1"/>
    </source>
</evidence>
<organism evidence="2 3">
    <name type="scientific">Planosporangium flavigriseum</name>
    <dbReference type="NCBI Taxonomy" id="373681"/>
    <lineage>
        <taxon>Bacteria</taxon>
        <taxon>Bacillati</taxon>
        <taxon>Actinomycetota</taxon>
        <taxon>Actinomycetes</taxon>
        <taxon>Micromonosporales</taxon>
        <taxon>Micromonosporaceae</taxon>
        <taxon>Planosporangium</taxon>
    </lineage>
</organism>
<gene>
    <name evidence="2" type="ORF">Pfl04_07070</name>
</gene>
<dbReference type="InterPro" id="IPR012349">
    <property type="entry name" value="Split_barrel_FMN-bd"/>
</dbReference>
<protein>
    <submittedName>
        <fullName evidence="2">Uncharacterized protein</fullName>
    </submittedName>
</protein>
<reference evidence="2" key="1">
    <citation type="submission" date="2021-01" db="EMBL/GenBank/DDBJ databases">
        <title>Whole genome shotgun sequence of Planosporangium flavigriseum NBRC 105377.</title>
        <authorList>
            <person name="Komaki H."/>
            <person name="Tamura T."/>
        </authorList>
    </citation>
    <scope>NUCLEOTIDE SEQUENCE</scope>
    <source>
        <strain evidence="2">NBRC 105377</strain>
    </source>
</reference>
<keyword evidence="3" id="KW-1185">Reference proteome</keyword>